<evidence type="ECO:0000313" key="1">
    <source>
        <dbReference type="EMBL" id="KJY61987.1"/>
    </source>
</evidence>
<proteinExistence type="predicted"/>
<dbReference type="SUPFAM" id="SSF56784">
    <property type="entry name" value="HAD-like"/>
    <property type="match status" value="1"/>
</dbReference>
<dbReference type="STRING" id="1218492.JG30_10460"/>
<dbReference type="GO" id="GO:0005829">
    <property type="term" value="C:cytosol"/>
    <property type="evidence" value="ECO:0007669"/>
    <property type="project" value="TreeGrafter"/>
</dbReference>
<dbReference type="SFLD" id="SFLDG01140">
    <property type="entry name" value="C2.B:_Phosphomannomutase_and_P"/>
    <property type="match status" value="1"/>
</dbReference>
<dbReference type="InterPro" id="IPR006379">
    <property type="entry name" value="HAD-SF_hydro_IIB"/>
</dbReference>
<dbReference type="Pfam" id="PF08282">
    <property type="entry name" value="Hydrolase_3"/>
    <property type="match status" value="1"/>
</dbReference>
<dbReference type="InterPro" id="IPR023214">
    <property type="entry name" value="HAD_sf"/>
</dbReference>
<dbReference type="Proteomes" id="UP000033558">
    <property type="component" value="Unassembled WGS sequence"/>
</dbReference>
<accession>A0A0F4LT80</accession>
<dbReference type="PANTHER" id="PTHR10000">
    <property type="entry name" value="PHOSPHOSERINE PHOSPHATASE"/>
    <property type="match status" value="1"/>
</dbReference>
<dbReference type="InterPro" id="IPR036412">
    <property type="entry name" value="HAD-like_sf"/>
</dbReference>
<keyword evidence="2" id="KW-1185">Reference proteome</keyword>
<dbReference type="GO" id="GO:0000287">
    <property type="term" value="F:magnesium ion binding"/>
    <property type="evidence" value="ECO:0007669"/>
    <property type="project" value="TreeGrafter"/>
</dbReference>
<dbReference type="HOGENOM" id="CLU_044146_0_1_9"/>
<comment type="caution">
    <text evidence="1">The sequence shown here is derived from an EMBL/GenBank/DDBJ whole genome shotgun (WGS) entry which is preliminary data.</text>
</comment>
<dbReference type="Gene3D" id="3.30.1240.10">
    <property type="match status" value="1"/>
</dbReference>
<dbReference type="Gene3D" id="3.40.50.1000">
    <property type="entry name" value="HAD superfamily/HAD-like"/>
    <property type="match status" value="1"/>
</dbReference>
<dbReference type="CDD" id="cd07516">
    <property type="entry name" value="HAD_Pase"/>
    <property type="match status" value="1"/>
</dbReference>
<dbReference type="SFLD" id="SFLDG01144">
    <property type="entry name" value="C2.B.4:_PGP_Like"/>
    <property type="match status" value="1"/>
</dbReference>
<sequence length="273" mass="31130">MKYKLIASDLDETLLNDQKHVDAKTCQAILQARKQGVIFVPCTGRGFTLIRRTLRELNLLNAQNEYVISFNGSVVTENYQEQVIQQVLMNYDTINTLFEIGIRNHLAMHVYTLRDVFVYNMNADENDYLSRLGFQYHTLAQPSISLLQDQPMEKILYMNKDRAELDDVRSQIPSDLLAQLTVTYSSNRYMEFNPLGINKGQGLLQLLQHLHIKPEETIAIGDSFNDIEMLKVAGLGVAVKNAVPEVKDVANYVTNNDYNHDAVAEVIKKFVLD</sequence>
<dbReference type="NCBIfam" id="TIGR01484">
    <property type="entry name" value="HAD-SF-IIB"/>
    <property type="match status" value="1"/>
</dbReference>
<name>A0A0F4LT80_9LACO</name>
<dbReference type="NCBIfam" id="TIGR00099">
    <property type="entry name" value="Cof-subfamily"/>
    <property type="match status" value="1"/>
</dbReference>
<dbReference type="AlphaFoldDB" id="A0A0F4LT80"/>
<gene>
    <name evidence="1" type="ORF">JG30_10460</name>
</gene>
<dbReference type="GO" id="GO:0016791">
    <property type="term" value="F:phosphatase activity"/>
    <property type="evidence" value="ECO:0007669"/>
    <property type="project" value="UniProtKB-ARBA"/>
</dbReference>
<dbReference type="SFLD" id="SFLDS00003">
    <property type="entry name" value="Haloacid_Dehalogenase"/>
    <property type="match status" value="1"/>
</dbReference>
<organism evidence="1 2">
    <name type="scientific">Bombilactobacillus mellifer</name>
    <dbReference type="NCBI Taxonomy" id="1218492"/>
    <lineage>
        <taxon>Bacteria</taxon>
        <taxon>Bacillati</taxon>
        <taxon>Bacillota</taxon>
        <taxon>Bacilli</taxon>
        <taxon>Lactobacillales</taxon>
        <taxon>Lactobacillaceae</taxon>
        <taxon>Bombilactobacillus</taxon>
    </lineage>
</organism>
<evidence type="ECO:0000313" key="2">
    <source>
        <dbReference type="Proteomes" id="UP000033558"/>
    </source>
</evidence>
<dbReference type="OrthoDB" id="9790031at2"/>
<keyword evidence="1" id="KW-0378">Hydrolase</keyword>
<protein>
    <submittedName>
        <fullName evidence="1">HAD family hydrolase</fullName>
    </submittedName>
</protein>
<dbReference type="EMBL" id="JXJQ01000008">
    <property type="protein sequence ID" value="KJY61987.1"/>
    <property type="molecule type" value="Genomic_DNA"/>
</dbReference>
<dbReference type="PANTHER" id="PTHR10000:SF8">
    <property type="entry name" value="HAD SUPERFAMILY HYDROLASE-LIKE, TYPE 3"/>
    <property type="match status" value="1"/>
</dbReference>
<dbReference type="PATRIC" id="fig|1218492.5.peg.1188"/>
<reference evidence="1 2" key="1">
    <citation type="submission" date="2015-01" db="EMBL/GenBank/DDBJ databases">
        <title>Comparative genomics of the lactic acid bacteria isolated from the honey bee gut.</title>
        <authorList>
            <person name="Ellegaard K.M."/>
            <person name="Tamarit D."/>
            <person name="Javelind E."/>
            <person name="Olofsson T."/>
            <person name="Andersson S.G."/>
            <person name="Vasquez A."/>
        </authorList>
    </citation>
    <scope>NUCLEOTIDE SEQUENCE [LARGE SCALE GENOMIC DNA]</scope>
    <source>
        <strain evidence="1 2">Bin4</strain>
    </source>
</reference>
<dbReference type="RefSeq" id="WP_046316809.1">
    <property type="nucleotide sequence ID" value="NZ_JBHSZT010000001.1"/>
</dbReference>
<dbReference type="InterPro" id="IPR000150">
    <property type="entry name" value="Cof"/>
</dbReference>